<evidence type="ECO:0000313" key="2">
    <source>
        <dbReference type="Proteomes" id="UP000178894"/>
    </source>
</evidence>
<comment type="caution">
    <text evidence="1">The sequence shown here is derived from an EMBL/GenBank/DDBJ whole genome shotgun (WGS) entry which is preliminary data.</text>
</comment>
<name>A0A1F5XZX2_9BACT</name>
<dbReference type="Proteomes" id="UP000178894">
    <property type="component" value="Unassembled WGS sequence"/>
</dbReference>
<dbReference type="AlphaFoldDB" id="A0A1F5XZX2"/>
<organism evidence="1 2">
    <name type="scientific">Candidatus Giovannonibacteria bacterium RIFCSPLOWO2_12_FULL_44_15</name>
    <dbReference type="NCBI Taxonomy" id="1798364"/>
    <lineage>
        <taxon>Bacteria</taxon>
        <taxon>Candidatus Giovannoniibacteriota</taxon>
    </lineage>
</organism>
<dbReference type="EMBL" id="MFIQ01000017">
    <property type="protein sequence ID" value="OGF93468.1"/>
    <property type="molecule type" value="Genomic_DNA"/>
</dbReference>
<gene>
    <name evidence="1" type="ORF">A3G54_04230</name>
</gene>
<evidence type="ECO:0000313" key="1">
    <source>
        <dbReference type="EMBL" id="OGF93468.1"/>
    </source>
</evidence>
<sequence>MITDVDIKKLTKVLATKEDVRQVHADLVGHDMKFDKITKALNEKPDRDEFPQLLDKIFEYTALKIEHDHMKKVIREKLGVEI</sequence>
<accession>A0A1F5XZX2</accession>
<protein>
    <submittedName>
        <fullName evidence="1">Uncharacterized protein</fullName>
    </submittedName>
</protein>
<reference evidence="1 2" key="1">
    <citation type="journal article" date="2016" name="Nat. Commun.">
        <title>Thousands of microbial genomes shed light on interconnected biogeochemical processes in an aquifer system.</title>
        <authorList>
            <person name="Anantharaman K."/>
            <person name="Brown C.T."/>
            <person name="Hug L.A."/>
            <person name="Sharon I."/>
            <person name="Castelle C.J."/>
            <person name="Probst A.J."/>
            <person name="Thomas B.C."/>
            <person name="Singh A."/>
            <person name="Wilkins M.J."/>
            <person name="Karaoz U."/>
            <person name="Brodie E.L."/>
            <person name="Williams K.H."/>
            <person name="Hubbard S.S."/>
            <person name="Banfield J.F."/>
        </authorList>
    </citation>
    <scope>NUCLEOTIDE SEQUENCE [LARGE SCALE GENOMIC DNA]</scope>
</reference>
<proteinExistence type="predicted"/>